<dbReference type="GO" id="GO:0009411">
    <property type="term" value="P:response to UV"/>
    <property type="evidence" value="ECO:0007669"/>
    <property type="project" value="InterPro"/>
</dbReference>
<dbReference type="Proteomes" id="UP001285636">
    <property type="component" value="Unassembled WGS sequence"/>
</dbReference>
<keyword evidence="2 7" id="KW-0255">Endonuclease</keyword>
<dbReference type="EMBL" id="JAWJAY010000001">
    <property type="protein sequence ID" value="MDV2885104.1"/>
    <property type="molecule type" value="Genomic_DNA"/>
</dbReference>
<keyword evidence="3" id="KW-0227">DNA damage</keyword>
<dbReference type="InterPro" id="IPR036237">
    <property type="entry name" value="Xyl_isomerase-like_sf"/>
</dbReference>
<dbReference type="GO" id="GO:0006289">
    <property type="term" value="P:nucleotide-excision repair"/>
    <property type="evidence" value="ECO:0007669"/>
    <property type="project" value="InterPro"/>
</dbReference>
<evidence type="ECO:0000256" key="2">
    <source>
        <dbReference type="ARBA" id="ARBA00022759"/>
    </source>
</evidence>
<name>A0AAJ2L1G4_ALKPS</name>
<reference evidence="7" key="1">
    <citation type="submission" date="2023-10" db="EMBL/GenBank/DDBJ databases">
        <title>Screening of Alkalihalophilus pseudofirmusBZ-TG-HK211 and Its Alleviation of Salt Stress on Rapeseed Growth.</title>
        <authorList>
            <person name="Zhao B."/>
            <person name="Guo T."/>
        </authorList>
    </citation>
    <scope>NUCLEOTIDE SEQUENCE</scope>
    <source>
        <strain evidence="7">BZ-TG-HK211</strain>
    </source>
</reference>
<evidence type="ECO:0000256" key="6">
    <source>
        <dbReference type="ARBA" id="ARBA00023204"/>
    </source>
</evidence>
<evidence type="ECO:0000256" key="1">
    <source>
        <dbReference type="ARBA" id="ARBA00022722"/>
    </source>
</evidence>
<dbReference type="RefSeq" id="WP_323466495.1">
    <property type="nucleotide sequence ID" value="NZ_CP144224.1"/>
</dbReference>
<gene>
    <name evidence="7" type="primary">uvsE</name>
    <name evidence="7" type="ORF">RYX45_07915</name>
</gene>
<dbReference type="InterPro" id="IPR004601">
    <property type="entry name" value="UvdE"/>
</dbReference>
<keyword evidence="5" id="KW-0378">Hydrolase</keyword>
<dbReference type="GO" id="GO:0004519">
    <property type="term" value="F:endonuclease activity"/>
    <property type="evidence" value="ECO:0007669"/>
    <property type="project" value="UniProtKB-KW"/>
</dbReference>
<dbReference type="SUPFAM" id="SSF51658">
    <property type="entry name" value="Xylose isomerase-like"/>
    <property type="match status" value="1"/>
</dbReference>
<dbReference type="AlphaFoldDB" id="A0AAJ2L1G4"/>
<dbReference type="PANTHER" id="PTHR31290">
    <property type="entry name" value="UV-DAMAGE ENDONUCLEASE"/>
    <property type="match status" value="1"/>
</dbReference>
<proteinExistence type="predicted"/>
<dbReference type="Gene3D" id="3.20.20.150">
    <property type="entry name" value="Divalent-metal-dependent TIM barrel enzymes"/>
    <property type="match status" value="1"/>
</dbReference>
<evidence type="ECO:0000256" key="5">
    <source>
        <dbReference type="ARBA" id="ARBA00022801"/>
    </source>
</evidence>
<organism evidence="7 8">
    <name type="scientific">Alkalihalophilus pseudofirmus</name>
    <name type="common">Bacillus pseudofirmus</name>
    <dbReference type="NCBI Taxonomy" id="79885"/>
    <lineage>
        <taxon>Bacteria</taxon>
        <taxon>Bacillati</taxon>
        <taxon>Bacillota</taxon>
        <taxon>Bacilli</taxon>
        <taxon>Bacillales</taxon>
        <taxon>Bacillaceae</taxon>
        <taxon>Alkalihalophilus</taxon>
    </lineage>
</organism>
<evidence type="ECO:0000313" key="8">
    <source>
        <dbReference type="Proteomes" id="UP001285636"/>
    </source>
</evidence>
<evidence type="ECO:0000256" key="3">
    <source>
        <dbReference type="ARBA" id="ARBA00022763"/>
    </source>
</evidence>
<keyword evidence="4" id="KW-0228">DNA excision</keyword>
<evidence type="ECO:0000313" key="7">
    <source>
        <dbReference type="EMBL" id="MDV2885104.1"/>
    </source>
</evidence>
<evidence type="ECO:0000256" key="4">
    <source>
        <dbReference type="ARBA" id="ARBA00022769"/>
    </source>
</evidence>
<dbReference type="NCBIfam" id="TIGR00629">
    <property type="entry name" value="uvde"/>
    <property type="match status" value="1"/>
</dbReference>
<dbReference type="PANTHER" id="PTHR31290:SF5">
    <property type="entry name" value="UV-DAMAGE ENDONUCLEASE"/>
    <property type="match status" value="1"/>
</dbReference>
<accession>A0AAJ2L1G4</accession>
<dbReference type="Pfam" id="PF03851">
    <property type="entry name" value="UvdE"/>
    <property type="match status" value="1"/>
</dbReference>
<dbReference type="GO" id="GO:0016787">
    <property type="term" value="F:hydrolase activity"/>
    <property type="evidence" value="ECO:0007669"/>
    <property type="project" value="UniProtKB-KW"/>
</dbReference>
<protein>
    <submittedName>
        <fullName evidence="7">UV DNA damage repair endonuclease UvsE</fullName>
    </submittedName>
</protein>
<sequence>MKMGYACQNLTLPTTFRTCRLITMEKEGMEKIKELTLSNIEMLKKVITWNIEQNIYFFRVSSDMIPFATHPKMTWRWQEDTDLRENLDEIHQLQQAHDLRLSMHPGQYTVLNSPKEHVVHNAIKDLEYHADFLHFIGGSDMILHTGGAYGDKEKAKKTFIKAYHDLSENVRRYLRLENDDKTFHTADVLAISKECGVPICFDIHHELCFERTMPELERLIEEVIQTWDHISLVPKMHLSSGKRSMKDPAHADFIRPEDFKRLIILTEPYEVDIMLEAKAKEKALLQLWEEVSEHE</sequence>
<comment type="caution">
    <text evidence="7">The sequence shown here is derived from an EMBL/GenBank/DDBJ whole genome shotgun (WGS) entry which is preliminary data.</text>
</comment>
<keyword evidence="6" id="KW-0234">DNA repair</keyword>
<keyword evidence="1" id="KW-0540">Nuclease</keyword>